<gene>
    <name evidence="2" type="ORF">YM304_32940</name>
</gene>
<dbReference type="KEGG" id="aym:YM304_32940"/>
<evidence type="ECO:0000313" key="2">
    <source>
        <dbReference type="EMBL" id="BAN03608.1"/>
    </source>
</evidence>
<dbReference type="GO" id="GO:0008270">
    <property type="term" value="F:zinc ion binding"/>
    <property type="evidence" value="ECO:0007669"/>
    <property type="project" value="TreeGrafter"/>
</dbReference>
<dbReference type="InterPro" id="IPR027421">
    <property type="entry name" value="DNA_pol_lamdba_lyase_dom_sf"/>
</dbReference>
<dbReference type="InterPro" id="IPR050243">
    <property type="entry name" value="PHP_phosphatase"/>
</dbReference>
<evidence type="ECO:0000259" key="1">
    <source>
        <dbReference type="SMART" id="SM00481"/>
    </source>
</evidence>
<organism evidence="2 3">
    <name type="scientific">Ilumatobacter coccineus (strain NBRC 103263 / KCTC 29153 / YM16-304)</name>
    <dbReference type="NCBI Taxonomy" id="1313172"/>
    <lineage>
        <taxon>Bacteria</taxon>
        <taxon>Bacillati</taxon>
        <taxon>Actinomycetota</taxon>
        <taxon>Acidimicrobiia</taxon>
        <taxon>Acidimicrobiales</taxon>
        <taxon>Ilumatobacteraceae</taxon>
        <taxon>Ilumatobacter</taxon>
    </lineage>
</organism>
<dbReference type="SUPFAM" id="SSF89550">
    <property type="entry name" value="PHP domain-like"/>
    <property type="match status" value="1"/>
</dbReference>
<dbReference type="SUPFAM" id="SSF47802">
    <property type="entry name" value="DNA polymerase beta, N-terminal domain-like"/>
    <property type="match status" value="1"/>
</dbReference>
<proteinExistence type="predicted"/>
<dbReference type="InterPro" id="IPR004013">
    <property type="entry name" value="PHP_dom"/>
</dbReference>
<evidence type="ECO:0000313" key="3">
    <source>
        <dbReference type="Proteomes" id="UP000011863"/>
    </source>
</evidence>
<name>A0A6C7EG86_ILUCY</name>
<dbReference type="OrthoDB" id="9808747at2"/>
<dbReference type="EMBL" id="AP012057">
    <property type="protein sequence ID" value="BAN03608.1"/>
    <property type="molecule type" value="Genomic_DNA"/>
</dbReference>
<dbReference type="SMART" id="SM00481">
    <property type="entry name" value="POLIIIAc"/>
    <property type="match status" value="1"/>
</dbReference>
<protein>
    <recommendedName>
        <fullName evidence="1">Polymerase/histidinol phosphatase N-terminal domain-containing protein</fullName>
    </recommendedName>
</protein>
<dbReference type="Gene3D" id="3.20.20.140">
    <property type="entry name" value="Metal-dependent hydrolases"/>
    <property type="match status" value="1"/>
</dbReference>
<dbReference type="PANTHER" id="PTHR36928">
    <property type="entry name" value="PHOSPHATASE YCDX-RELATED"/>
    <property type="match status" value="1"/>
</dbReference>
<dbReference type="InterPro" id="IPR047967">
    <property type="entry name" value="PolX_PHP"/>
</dbReference>
<sequence length="339" mass="36835">MTPEAALLKVIHYLDRAHEKGYKAKAFTRALDVVRNTPPDELERRAASDTLTELDGIGSSTAAVISDAIAGREPAYLTNIEAESQVPITPAGQVYRDALRGDCHLHSTWSDGGAPVEAMAATAMALGHEYMVQTDHSARLTIAHGLNEERLAEQLDQIAAVNAAIADAGHDFRVLSGMEVDILEDGALDLSDEMLGRLDVVVASVHSKLRMEKQQMTERMLLAIASPHVDILGHCTGRMIGKRPPSDFDADYVFAACAQFNTAVEINCRPERLDPPRELLRLAVEHGCWFTIDTDAHATGQLEWQPLGCDRAAECEVPIDKILNTLPAEELLAWTGAAA</sequence>
<dbReference type="InterPro" id="IPR003141">
    <property type="entry name" value="Pol/His_phosphatase_N"/>
</dbReference>
<accession>A0A6C7EG86</accession>
<dbReference type="Gene3D" id="1.10.150.110">
    <property type="entry name" value="DNA polymerase beta, N-terminal domain-like"/>
    <property type="match status" value="1"/>
</dbReference>
<keyword evidence="3" id="KW-1185">Reference proteome</keyword>
<dbReference type="RefSeq" id="WP_015442855.1">
    <property type="nucleotide sequence ID" value="NC_020520.1"/>
</dbReference>
<dbReference type="PANTHER" id="PTHR36928:SF1">
    <property type="entry name" value="PHOSPHATASE YCDX-RELATED"/>
    <property type="match status" value="1"/>
</dbReference>
<dbReference type="GO" id="GO:0005829">
    <property type="term" value="C:cytosol"/>
    <property type="evidence" value="ECO:0007669"/>
    <property type="project" value="TreeGrafter"/>
</dbReference>
<dbReference type="InterPro" id="IPR016195">
    <property type="entry name" value="Pol/histidinol_Pase-like"/>
</dbReference>
<dbReference type="GO" id="GO:0042578">
    <property type="term" value="F:phosphoric ester hydrolase activity"/>
    <property type="evidence" value="ECO:0007669"/>
    <property type="project" value="TreeGrafter"/>
</dbReference>
<dbReference type="NCBIfam" id="NF005928">
    <property type="entry name" value="PRK07945.1"/>
    <property type="match status" value="1"/>
</dbReference>
<dbReference type="Proteomes" id="UP000011863">
    <property type="component" value="Chromosome"/>
</dbReference>
<dbReference type="AlphaFoldDB" id="A0A6C7EG86"/>
<dbReference type="Pfam" id="PF02811">
    <property type="entry name" value="PHP"/>
    <property type="match status" value="1"/>
</dbReference>
<dbReference type="FunFam" id="3.20.20.140:FF:000047">
    <property type="entry name" value="PHP domain-containing protein"/>
    <property type="match status" value="1"/>
</dbReference>
<dbReference type="CDD" id="cd07436">
    <property type="entry name" value="PHP_PolX"/>
    <property type="match status" value="1"/>
</dbReference>
<feature type="domain" description="Polymerase/histidinol phosphatase N-terminal" evidence="1">
    <location>
        <begin position="101"/>
        <end position="184"/>
    </location>
</feature>
<reference evidence="2 3" key="1">
    <citation type="journal article" date="2013" name="Int. J. Syst. Evol. Microbiol.">
        <title>Ilumatobacter nonamiense sp. nov. and Ilumatobacter coccineum sp. nov., isolated from seashore sand.</title>
        <authorList>
            <person name="Matsumoto A."/>
            <person name="Kasai H."/>
            <person name="Matsuo Y."/>
            <person name="Shizuri Y."/>
            <person name="Ichikawa N."/>
            <person name="Fujita N."/>
            <person name="Omura S."/>
            <person name="Takahashi Y."/>
        </authorList>
    </citation>
    <scope>NUCLEOTIDE SEQUENCE [LARGE SCALE GENOMIC DNA]</scope>
    <source>
        <strain evidence="3">NBRC 103263 / KCTC 29153 / YM16-304</strain>
    </source>
</reference>